<name>A0A2N0A3S2_9LEPT</name>
<dbReference type="GO" id="GO:0043565">
    <property type="term" value="F:sequence-specific DNA binding"/>
    <property type="evidence" value="ECO:0007669"/>
    <property type="project" value="InterPro"/>
</dbReference>
<dbReference type="GO" id="GO:0003700">
    <property type="term" value="F:DNA-binding transcription factor activity"/>
    <property type="evidence" value="ECO:0007669"/>
    <property type="project" value="InterPro"/>
</dbReference>
<evidence type="ECO:0000259" key="4">
    <source>
        <dbReference type="PROSITE" id="PS01124"/>
    </source>
</evidence>
<proteinExistence type="predicted"/>
<evidence type="ECO:0000256" key="1">
    <source>
        <dbReference type="ARBA" id="ARBA00023015"/>
    </source>
</evidence>
<dbReference type="AlphaFoldDB" id="A0A2N0A3S2"/>
<accession>A0A2N0A3S2</accession>
<keyword evidence="6" id="KW-1185">Reference proteome</keyword>
<dbReference type="InterPro" id="IPR046532">
    <property type="entry name" value="DUF6597"/>
</dbReference>
<keyword evidence="1" id="KW-0805">Transcription regulation</keyword>
<dbReference type="OrthoDB" id="323290at2"/>
<dbReference type="Pfam" id="PF20240">
    <property type="entry name" value="DUF6597"/>
    <property type="match status" value="1"/>
</dbReference>
<evidence type="ECO:0000256" key="2">
    <source>
        <dbReference type="ARBA" id="ARBA00023125"/>
    </source>
</evidence>
<reference evidence="5 6" key="1">
    <citation type="submission" date="2017-07" db="EMBL/GenBank/DDBJ databases">
        <title>Leptospira spp. isolated from tropical soils.</title>
        <authorList>
            <person name="Thibeaux R."/>
            <person name="Iraola G."/>
            <person name="Ferres I."/>
            <person name="Bierque E."/>
            <person name="Girault D."/>
            <person name="Soupe-Gilbert M.-E."/>
            <person name="Picardeau M."/>
            <person name="Goarant C."/>
        </authorList>
    </citation>
    <scope>NUCLEOTIDE SEQUENCE [LARGE SCALE GENOMIC DNA]</scope>
    <source>
        <strain evidence="5 6">ES4-C-A1</strain>
    </source>
</reference>
<comment type="caution">
    <text evidence="5">The sequence shown here is derived from an EMBL/GenBank/DDBJ whole genome shotgun (WGS) entry which is preliminary data.</text>
</comment>
<dbReference type="InterPro" id="IPR018060">
    <property type="entry name" value="HTH_AraC"/>
</dbReference>
<dbReference type="PANTHER" id="PTHR46796">
    <property type="entry name" value="HTH-TYPE TRANSCRIPTIONAL ACTIVATOR RHAS-RELATED"/>
    <property type="match status" value="1"/>
</dbReference>
<dbReference type="Proteomes" id="UP000231843">
    <property type="component" value="Unassembled WGS sequence"/>
</dbReference>
<dbReference type="SUPFAM" id="SSF46689">
    <property type="entry name" value="Homeodomain-like"/>
    <property type="match status" value="1"/>
</dbReference>
<dbReference type="Pfam" id="PF12833">
    <property type="entry name" value="HTH_18"/>
    <property type="match status" value="1"/>
</dbReference>
<dbReference type="PANTHER" id="PTHR46796:SF13">
    <property type="entry name" value="HTH-TYPE TRANSCRIPTIONAL ACTIVATOR RHAS"/>
    <property type="match status" value="1"/>
</dbReference>
<evidence type="ECO:0000313" key="5">
    <source>
        <dbReference type="EMBL" id="PJZ78783.1"/>
    </source>
</evidence>
<evidence type="ECO:0000256" key="3">
    <source>
        <dbReference type="ARBA" id="ARBA00023163"/>
    </source>
</evidence>
<dbReference type="InterPro" id="IPR050204">
    <property type="entry name" value="AraC_XylS_family_regulators"/>
</dbReference>
<dbReference type="EMBL" id="NPEA01000001">
    <property type="protein sequence ID" value="PJZ78783.1"/>
    <property type="molecule type" value="Genomic_DNA"/>
</dbReference>
<dbReference type="PROSITE" id="PS01124">
    <property type="entry name" value="HTH_ARAC_FAMILY_2"/>
    <property type="match status" value="1"/>
</dbReference>
<sequence length="258" mass="29813">MNIETFLPNKNLQPYIRQFLIIGSESGMQNKILPGSSLVISFRLNGKISHKIENQEDVLPISGIAGLRRIPRLIEYSRKTSTLLVIFKEGGAASFIKEPLHHLFEMNLSLNHLFSPKKISEIEEKLFHTKTNFEKISIVENFLISEWIGSKQDNLILDSIRKIRKSKGNLKIVDLLMGMPISRDSYEKRFREMIGTSPKQFSNLVRLRNFIDSYSSETSLTEAAQEAGYFDQAHFIKDFKTFTDETPKQFFKLSTPYW</sequence>
<evidence type="ECO:0000313" key="6">
    <source>
        <dbReference type="Proteomes" id="UP000231843"/>
    </source>
</evidence>
<dbReference type="RefSeq" id="WP_100766687.1">
    <property type="nucleotide sequence ID" value="NZ_NPEA01000001.1"/>
</dbReference>
<dbReference type="InterPro" id="IPR009057">
    <property type="entry name" value="Homeodomain-like_sf"/>
</dbReference>
<organism evidence="5 6">
    <name type="scientific">Leptospira neocaledonica</name>
    <dbReference type="NCBI Taxonomy" id="2023192"/>
    <lineage>
        <taxon>Bacteria</taxon>
        <taxon>Pseudomonadati</taxon>
        <taxon>Spirochaetota</taxon>
        <taxon>Spirochaetia</taxon>
        <taxon>Leptospirales</taxon>
        <taxon>Leptospiraceae</taxon>
        <taxon>Leptospira</taxon>
    </lineage>
</organism>
<keyword evidence="2" id="KW-0238">DNA-binding</keyword>
<gene>
    <name evidence="5" type="ORF">CH365_00690</name>
</gene>
<protein>
    <submittedName>
        <fullName evidence="5">AraC family transcriptional regulator</fullName>
    </submittedName>
</protein>
<keyword evidence="3" id="KW-0804">Transcription</keyword>
<feature type="domain" description="HTH araC/xylS-type" evidence="4">
    <location>
        <begin position="154"/>
        <end position="253"/>
    </location>
</feature>
<dbReference type="SMART" id="SM00342">
    <property type="entry name" value="HTH_ARAC"/>
    <property type="match status" value="1"/>
</dbReference>
<dbReference type="Gene3D" id="1.10.10.60">
    <property type="entry name" value="Homeodomain-like"/>
    <property type="match status" value="1"/>
</dbReference>